<dbReference type="Gene3D" id="1.50.10.10">
    <property type="match status" value="1"/>
</dbReference>
<evidence type="ECO:0000256" key="1">
    <source>
        <dbReference type="SAM" id="SignalP"/>
    </source>
</evidence>
<accession>A0ABP9EH74</accession>
<name>A0ABP9EH74_9ACTN</name>
<dbReference type="SUPFAM" id="SSF48208">
    <property type="entry name" value="Six-hairpin glycosidases"/>
    <property type="match status" value="1"/>
</dbReference>
<dbReference type="Proteomes" id="UP001501752">
    <property type="component" value="Unassembled WGS sequence"/>
</dbReference>
<dbReference type="InterPro" id="IPR008928">
    <property type="entry name" value="6-hairpin_glycosidase_sf"/>
</dbReference>
<comment type="caution">
    <text evidence="2">The sequence shown here is derived from an EMBL/GenBank/DDBJ whole genome shotgun (WGS) entry which is preliminary data.</text>
</comment>
<dbReference type="Gene3D" id="2.60.120.260">
    <property type="entry name" value="Galactose-binding domain-like"/>
    <property type="match status" value="1"/>
</dbReference>
<gene>
    <name evidence="2" type="ORF">GCM10023235_68980</name>
</gene>
<keyword evidence="1" id="KW-0732">Signal</keyword>
<feature type="chain" id="PRO_5046811033" description="CBM6 domain-containing protein" evidence="1">
    <location>
        <begin position="30"/>
        <end position="656"/>
    </location>
</feature>
<proteinExistence type="predicted"/>
<feature type="signal peptide" evidence="1">
    <location>
        <begin position="1"/>
        <end position="29"/>
    </location>
</feature>
<sequence>MRRAHLPLLTAIALLVPLAPYTAATAAHAAPAKGMVPLAVTNPGFEKGTKGWTFSAGTGVGTNHPHGGARQAYLDGGAGKRVSQTVTAAASGRFDISAWIATGGPNGRFTVKVNGVGAGSVVLPARTAYARYTVSRVVVERGDLLEIAFESGDAWVNADDVMVSPAAPADPVATSSDPKVVEMFDWAKRKANSWVQLPGTVGAINVDENRTSGSGTGAYGPSYWAGYANRSGYYSRDMTHQLVGAQVLGLNAENRAMLRSFAASATEAHKYYPVWALNFDTTTYLAIDYQNSGSFVREVPATFELVEKANQAYRWSGDRAYVEDPALWDFYRHATSEFIDLHNGAKDNGPGVAVAEGTGGGIFQGTASYDEQGGESLAEAGDGIASQYQALLAVASLARGRGDTAVAEAYDARAAALKAYFNDDWSGSGSGAEMVRGYSTDGRVFTGWGKENSWFMPMKQIIEPGPRNDAYLDYIDQQAQGPARPRNIEAYTYLPDTFFANGRPDTAWKWMGYVYDQRDTQHINAAQGPNGDYPEVSFTLVGQTVAGLLGLTPDAPNRSLTTISRLPSGMDWLQVADIPVGGDTVTLRQDGATGTTLTNNSATGTYTWEARFPGAHATVTVNGVPQTALAGSDHGVAYSSATVTVAPGATVTVTAG</sequence>
<dbReference type="InterPro" id="IPR012341">
    <property type="entry name" value="6hp_glycosidase-like_sf"/>
</dbReference>
<keyword evidence="3" id="KW-1185">Reference proteome</keyword>
<evidence type="ECO:0000313" key="3">
    <source>
        <dbReference type="Proteomes" id="UP001501752"/>
    </source>
</evidence>
<evidence type="ECO:0000313" key="2">
    <source>
        <dbReference type="EMBL" id="GAA4879009.1"/>
    </source>
</evidence>
<protein>
    <recommendedName>
        <fullName evidence="4">CBM6 domain-containing protein</fullName>
    </recommendedName>
</protein>
<reference evidence="3" key="1">
    <citation type="journal article" date="2019" name="Int. J. Syst. Evol. Microbiol.">
        <title>The Global Catalogue of Microorganisms (GCM) 10K type strain sequencing project: providing services to taxonomists for standard genome sequencing and annotation.</title>
        <authorList>
            <consortium name="The Broad Institute Genomics Platform"/>
            <consortium name="The Broad Institute Genome Sequencing Center for Infectious Disease"/>
            <person name="Wu L."/>
            <person name="Ma J."/>
        </authorList>
    </citation>
    <scope>NUCLEOTIDE SEQUENCE [LARGE SCALE GENOMIC DNA]</scope>
    <source>
        <strain evidence="3">JCM 13006</strain>
    </source>
</reference>
<dbReference type="EMBL" id="BAABIS010000001">
    <property type="protein sequence ID" value="GAA4879009.1"/>
    <property type="molecule type" value="Genomic_DNA"/>
</dbReference>
<dbReference type="RefSeq" id="WP_345700829.1">
    <property type="nucleotide sequence ID" value="NZ_BAABIS010000001.1"/>
</dbReference>
<evidence type="ECO:0008006" key="4">
    <source>
        <dbReference type="Google" id="ProtNLM"/>
    </source>
</evidence>
<organism evidence="2 3">
    <name type="scientific">Kitasatospora terrestris</name>
    <dbReference type="NCBI Taxonomy" id="258051"/>
    <lineage>
        <taxon>Bacteria</taxon>
        <taxon>Bacillati</taxon>
        <taxon>Actinomycetota</taxon>
        <taxon>Actinomycetes</taxon>
        <taxon>Kitasatosporales</taxon>
        <taxon>Streptomycetaceae</taxon>
        <taxon>Kitasatospora</taxon>
    </lineage>
</organism>